<dbReference type="EMBL" id="HAEI01007876">
    <property type="protein sequence ID" value="SBS03535.1"/>
    <property type="molecule type" value="Transcribed_RNA"/>
</dbReference>
<evidence type="ECO:0000313" key="1">
    <source>
        <dbReference type="EMBL" id="SBS03535.1"/>
    </source>
</evidence>
<gene>
    <name evidence="1" type="primary">Nfu_g_1_006474</name>
</gene>
<protein>
    <submittedName>
        <fullName evidence="1">Uncharacterized protein</fullName>
    </submittedName>
</protein>
<organism evidence="1">
    <name type="scientific">Nothobranchius rachovii</name>
    <name type="common">bluefin notho</name>
    <dbReference type="NCBI Taxonomy" id="451742"/>
    <lineage>
        <taxon>Eukaryota</taxon>
        <taxon>Metazoa</taxon>
        <taxon>Chordata</taxon>
        <taxon>Craniata</taxon>
        <taxon>Vertebrata</taxon>
        <taxon>Euteleostomi</taxon>
        <taxon>Actinopterygii</taxon>
        <taxon>Neopterygii</taxon>
        <taxon>Teleostei</taxon>
        <taxon>Neoteleostei</taxon>
        <taxon>Acanthomorphata</taxon>
        <taxon>Ovalentaria</taxon>
        <taxon>Atherinomorphae</taxon>
        <taxon>Cyprinodontiformes</taxon>
        <taxon>Nothobranchiidae</taxon>
        <taxon>Nothobranchius</taxon>
    </lineage>
</organism>
<feature type="non-terminal residue" evidence="1">
    <location>
        <position position="1"/>
    </location>
</feature>
<reference evidence="1" key="2">
    <citation type="submission" date="2016-06" db="EMBL/GenBank/DDBJ databases">
        <title>The genome of a short-lived fish provides insights into sex chromosome evolution and the genetic control of aging.</title>
        <authorList>
            <person name="Reichwald K."/>
            <person name="Felder M."/>
            <person name="Petzold A."/>
            <person name="Koch P."/>
            <person name="Groth M."/>
            <person name="Platzer M."/>
        </authorList>
    </citation>
    <scope>NUCLEOTIDE SEQUENCE</scope>
    <source>
        <tissue evidence="1">Brain</tissue>
    </source>
</reference>
<sequence>WELHVSQASRFLERLWIQQCLRIIHPCLIGLLDATLNRSPFLLTDPLSCSPHAPSPWITPALNLPFPIPELPLLHMLCSRFSIPTGLSSAPSVP</sequence>
<feature type="non-terminal residue" evidence="1">
    <location>
        <position position="94"/>
    </location>
</feature>
<proteinExistence type="predicted"/>
<accession>A0A1A8RBT4</accession>
<reference evidence="1" key="1">
    <citation type="submission" date="2016-05" db="EMBL/GenBank/DDBJ databases">
        <authorList>
            <person name="Lavstsen T."/>
            <person name="Jespersen J.S."/>
        </authorList>
    </citation>
    <scope>NUCLEOTIDE SEQUENCE</scope>
    <source>
        <tissue evidence="1">Brain</tissue>
    </source>
</reference>
<name>A0A1A8RBT4_9TELE</name>
<dbReference type="AlphaFoldDB" id="A0A1A8RBT4"/>